<dbReference type="RefSeq" id="WP_345273007.1">
    <property type="nucleotide sequence ID" value="NZ_BAABJH010000001.1"/>
</dbReference>
<dbReference type="Proteomes" id="UP001500433">
    <property type="component" value="Unassembled WGS sequence"/>
</dbReference>
<comment type="caution">
    <text evidence="8">The sequence shown here is derived from an EMBL/GenBank/DDBJ whole genome shotgun (WGS) entry which is preliminary data.</text>
</comment>
<feature type="domain" description="SusD-like N-terminal" evidence="7">
    <location>
        <begin position="21"/>
        <end position="237"/>
    </location>
</feature>
<evidence type="ECO:0000259" key="7">
    <source>
        <dbReference type="Pfam" id="PF14322"/>
    </source>
</evidence>
<reference evidence="9" key="1">
    <citation type="journal article" date="2019" name="Int. J. Syst. Evol. Microbiol.">
        <title>The Global Catalogue of Microorganisms (GCM) 10K type strain sequencing project: providing services to taxonomists for standard genome sequencing and annotation.</title>
        <authorList>
            <consortium name="The Broad Institute Genomics Platform"/>
            <consortium name="The Broad Institute Genome Sequencing Center for Infectious Disease"/>
            <person name="Wu L."/>
            <person name="Ma J."/>
        </authorList>
    </citation>
    <scope>NUCLEOTIDE SEQUENCE [LARGE SCALE GENOMIC DNA]</scope>
    <source>
        <strain evidence="9">JCM 18274</strain>
    </source>
</reference>
<evidence type="ECO:0000259" key="6">
    <source>
        <dbReference type="Pfam" id="PF07980"/>
    </source>
</evidence>
<evidence type="ECO:0000256" key="3">
    <source>
        <dbReference type="ARBA" id="ARBA00022729"/>
    </source>
</evidence>
<dbReference type="Gene3D" id="1.25.40.390">
    <property type="match status" value="1"/>
</dbReference>
<dbReference type="Pfam" id="PF14322">
    <property type="entry name" value="SusD-like_3"/>
    <property type="match status" value="1"/>
</dbReference>
<name>A0ABP9EVX8_9FLAO</name>
<organism evidence="8 9">
    <name type="scientific">Flaviramulus aquimarinus</name>
    <dbReference type="NCBI Taxonomy" id="1170456"/>
    <lineage>
        <taxon>Bacteria</taxon>
        <taxon>Pseudomonadati</taxon>
        <taxon>Bacteroidota</taxon>
        <taxon>Flavobacteriia</taxon>
        <taxon>Flavobacteriales</taxon>
        <taxon>Flavobacteriaceae</taxon>
        <taxon>Flaviramulus</taxon>
    </lineage>
</organism>
<comment type="subcellular location">
    <subcellularLocation>
        <location evidence="1">Cell outer membrane</location>
    </subcellularLocation>
</comment>
<evidence type="ECO:0000313" key="8">
    <source>
        <dbReference type="EMBL" id="GAA4888631.1"/>
    </source>
</evidence>
<evidence type="ECO:0000256" key="1">
    <source>
        <dbReference type="ARBA" id="ARBA00004442"/>
    </source>
</evidence>
<evidence type="ECO:0000256" key="2">
    <source>
        <dbReference type="ARBA" id="ARBA00006275"/>
    </source>
</evidence>
<feature type="domain" description="RagB/SusD" evidence="6">
    <location>
        <begin position="360"/>
        <end position="482"/>
    </location>
</feature>
<keyword evidence="9" id="KW-1185">Reference proteome</keyword>
<evidence type="ECO:0000256" key="5">
    <source>
        <dbReference type="ARBA" id="ARBA00023237"/>
    </source>
</evidence>
<dbReference type="InterPro" id="IPR011990">
    <property type="entry name" value="TPR-like_helical_dom_sf"/>
</dbReference>
<evidence type="ECO:0000256" key="4">
    <source>
        <dbReference type="ARBA" id="ARBA00023136"/>
    </source>
</evidence>
<keyword evidence="5" id="KW-0998">Cell outer membrane</keyword>
<evidence type="ECO:0000313" key="9">
    <source>
        <dbReference type="Proteomes" id="UP001500433"/>
    </source>
</evidence>
<dbReference type="InterPro" id="IPR033985">
    <property type="entry name" value="SusD-like_N"/>
</dbReference>
<keyword evidence="3" id="KW-0732">Signal</keyword>
<dbReference type="InterPro" id="IPR012944">
    <property type="entry name" value="SusD_RagB_dom"/>
</dbReference>
<protein>
    <submittedName>
        <fullName evidence="8">RagB/SusD family nutrient uptake outer membrane protein</fullName>
    </submittedName>
</protein>
<proteinExistence type="inferred from homology"/>
<keyword evidence="4" id="KW-0472">Membrane</keyword>
<dbReference type="Pfam" id="PF07980">
    <property type="entry name" value="SusD_RagB"/>
    <property type="match status" value="1"/>
</dbReference>
<dbReference type="SUPFAM" id="SSF48452">
    <property type="entry name" value="TPR-like"/>
    <property type="match status" value="1"/>
</dbReference>
<sequence length="482" mass="54875">MKKEQLYIIIFTSICLFSCSDFLVQEPDVQISINEQLSTKEGVFQALNGVYRDIEALLSSREIVYADVQGGNITFTPGSNDNLIDIPDVIENSYEFSDQEAESDYAGYYQDLYDIINQANIILERFEDYTFLNSDEKNQLQAELLTIRAFAHYQVAIHYAQQYGFTTDGAHLGVVYNTVPLIAGVDFPSRTNLNETYNLIKTDLDAALSLYTNSQVLSGPNYSYFNSITTQALYARIALQMNDWEQAFDFSNAVIMTSGISLTSKDNYILEWEFDEEPINEIILEFSAPRTSEGDVSSSISSHFIYNSSDNYADYVASNDLLNLYSDDDIRSNMFLEINLPTIINGFESDLPYYFTKKFQGDAGTTLIRLSEIYLIRSEANFMLTRPADALTDLNTIRERSNLLPLDNTSDILENIFLERRRELAFEGHLLFDIARYKKDVTRNLDCIANTCNLSYPSNFFVLPIPASSTDLNEKIEQNEGY</sequence>
<gene>
    <name evidence="8" type="ORF">GCM10023311_10720</name>
</gene>
<comment type="similarity">
    <text evidence="2">Belongs to the SusD family.</text>
</comment>
<accession>A0ABP9EVX8</accession>
<dbReference type="EMBL" id="BAABJH010000001">
    <property type="protein sequence ID" value="GAA4888631.1"/>
    <property type="molecule type" value="Genomic_DNA"/>
</dbReference>